<protein>
    <recommendedName>
        <fullName evidence="3">DUF317 domain-containing protein</fullName>
    </recommendedName>
</protein>
<keyword evidence="2" id="KW-1185">Reference proteome</keyword>
<name>A0ABS5TLN5_9ACTN</name>
<dbReference type="EMBL" id="JAHBAY010000010">
    <property type="protein sequence ID" value="MBT0771758.1"/>
    <property type="molecule type" value="Genomic_DNA"/>
</dbReference>
<dbReference type="RefSeq" id="WP_214158129.1">
    <property type="nucleotide sequence ID" value="NZ_JAHBAY010000010.1"/>
</dbReference>
<evidence type="ECO:0000313" key="2">
    <source>
        <dbReference type="Proteomes" id="UP001197247"/>
    </source>
</evidence>
<reference evidence="1 2" key="1">
    <citation type="submission" date="2021-05" db="EMBL/GenBank/DDBJ databases">
        <title>Kineosporia and Streptomyces sp. nov. two new marine actinobacteria isolated from Coral.</title>
        <authorList>
            <person name="Buangrab K."/>
            <person name="Sutthacheep M."/>
            <person name="Yeemin T."/>
            <person name="Harunari E."/>
            <person name="Igarashi Y."/>
            <person name="Kanchanasin P."/>
            <person name="Tanasupawat S."/>
            <person name="Phongsopitanun W."/>
        </authorList>
    </citation>
    <scope>NUCLEOTIDE SEQUENCE [LARGE SCALE GENOMIC DNA]</scope>
    <source>
        <strain evidence="1 2">J2-2</strain>
    </source>
</reference>
<dbReference type="Proteomes" id="UP001197247">
    <property type="component" value="Unassembled WGS sequence"/>
</dbReference>
<accession>A0ABS5TLN5</accession>
<evidence type="ECO:0000313" key="1">
    <source>
        <dbReference type="EMBL" id="MBT0771758.1"/>
    </source>
</evidence>
<sequence>MNAAEHKAKAERIWAVVRNDATPATDGFYHRVYLPWDLPDWAEPGDTAESLAKTFAEEWPGRPGTMRAVELTPAPGDGPWWVTTLAGDISSGPYSTRADAIAARKSIDELTDGEHVIDRAGARA</sequence>
<gene>
    <name evidence="1" type="ORF">KIH74_22650</name>
</gene>
<organism evidence="1 2">
    <name type="scientific">Kineosporia corallincola</name>
    <dbReference type="NCBI Taxonomy" id="2835133"/>
    <lineage>
        <taxon>Bacteria</taxon>
        <taxon>Bacillati</taxon>
        <taxon>Actinomycetota</taxon>
        <taxon>Actinomycetes</taxon>
        <taxon>Kineosporiales</taxon>
        <taxon>Kineosporiaceae</taxon>
        <taxon>Kineosporia</taxon>
    </lineage>
</organism>
<evidence type="ECO:0008006" key="3">
    <source>
        <dbReference type="Google" id="ProtNLM"/>
    </source>
</evidence>
<comment type="caution">
    <text evidence="1">The sequence shown here is derived from an EMBL/GenBank/DDBJ whole genome shotgun (WGS) entry which is preliminary data.</text>
</comment>
<proteinExistence type="predicted"/>